<protein>
    <recommendedName>
        <fullName evidence="3">Calcineurin-like phosphoesterase domain-containing protein</fullName>
    </recommendedName>
</protein>
<name>A0ABW1SLI8_9LACO</name>
<dbReference type="SUPFAM" id="SSF56300">
    <property type="entry name" value="Metallo-dependent phosphatases"/>
    <property type="match status" value="1"/>
</dbReference>
<dbReference type="EMBL" id="JBHSSE010000024">
    <property type="protein sequence ID" value="MFC6202557.1"/>
    <property type="molecule type" value="Genomic_DNA"/>
</dbReference>
<comment type="caution">
    <text evidence="1">The sequence shown here is derived from an EMBL/GenBank/DDBJ whole genome shotgun (WGS) entry which is preliminary data.</text>
</comment>
<organism evidence="1 2">
    <name type="scientific">Lactiplantibacillus nangangensis</name>
    <dbReference type="NCBI Taxonomy" id="2559917"/>
    <lineage>
        <taxon>Bacteria</taxon>
        <taxon>Bacillati</taxon>
        <taxon>Bacillota</taxon>
        <taxon>Bacilli</taxon>
        <taxon>Lactobacillales</taxon>
        <taxon>Lactobacillaceae</taxon>
        <taxon>Lactiplantibacillus</taxon>
    </lineage>
</organism>
<accession>A0ABW1SLI8</accession>
<reference evidence="2" key="1">
    <citation type="journal article" date="2019" name="Int. J. Syst. Evol. Microbiol.">
        <title>The Global Catalogue of Microorganisms (GCM) 10K type strain sequencing project: providing services to taxonomists for standard genome sequencing and annotation.</title>
        <authorList>
            <consortium name="The Broad Institute Genomics Platform"/>
            <consortium name="The Broad Institute Genome Sequencing Center for Infectious Disease"/>
            <person name="Wu L."/>
            <person name="Ma J."/>
        </authorList>
    </citation>
    <scope>NUCLEOTIDE SEQUENCE [LARGE SCALE GENOMIC DNA]</scope>
    <source>
        <strain evidence="2">CCM 8930</strain>
    </source>
</reference>
<dbReference type="InterPro" id="IPR029052">
    <property type="entry name" value="Metallo-depent_PP-like"/>
</dbReference>
<sequence length="393" mass="44005">MSKYTDESVPVTASMQTYANGINTDNFNIGIYTDPHYDIRDLYPNGLNSNYVYGRYGQSSLISILKSMGNTADVLHLNGDNVNGITTELANNQKQNKVMLSSWFSDGYGVTADRTATIGNHDDGSPHASVGNLDLLNSSNTVSVEWFQNNIQYPSGSVRDTGSLSFYKDYVAKKVRYIVLDTEEPPLTVNTAGNYVYNRWLWHGLTQHTLSWLVDSALKNVPADYTTLVVTHCPIWFNDGKDYQWGDSGANMVNFEVFTGILNAFITGTKYTSEKSAQSVHDWLNIVHKNSSEFTNNYPVSIYGAGWEINITADFSTQGKRKFAGVFSGHTHQEKLSKIDNFYSVQLQHGFPWKNKDLGTDNQLGFTTISIDTINQQVELIGFGYASNRSYKY</sequence>
<evidence type="ECO:0000313" key="2">
    <source>
        <dbReference type="Proteomes" id="UP001596171"/>
    </source>
</evidence>
<evidence type="ECO:0008006" key="3">
    <source>
        <dbReference type="Google" id="ProtNLM"/>
    </source>
</evidence>
<dbReference type="RefSeq" id="WP_137616593.1">
    <property type="nucleotide sequence ID" value="NZ_BJDI01000010.1"/>
</dbReference>
<evidence type="ECO:0000313" key="1">
    <source>
        <dbReference type="EMBL" id="MFC6202557.1"/>
    </source>
</evidence>
<keyword evidence="2" id="KW-1185">Reference proteome</keyword>
<dbReference type="Proteomes" id="UP001596171">
    <property type="component" value="Unassembled WGS sequence"/>
</dbReference>
<gene>
    <name evidence="1" type="ORF">ACFP1L_11855</name>
</gene>
<proteinExistence type="predicted"/>